<dbReference type="AlphaFoldDB" id="A0A9W7G5C9"/>
<protein>
    <recommendedName>
        <fullName evidence="2">Reverse transcriptase Ty1/copia-type domain-containing protein</fullName>
    </recommendedName>
</protein>
<dbReference type="SUPFAM" id="SSF56672">
    <property type="entry name" value="DNA/RNA polymerases"/>
    <property type="match status" value="1"/>
</dbReference>
<evidence type="ECO:0000256" key="1">
    <source>
        <dbReference type="SAM" id="MobiDB-lite"/>
    </source>
</evidence>
<dbReference type="Proteomes" id="UP001165082">
    <property type="component" value="Unassembled WGS sequence"/>
</dbReference>
<feature type="region of interest" description="Disordered" evidence="1">
    <location>
        <begin position="782"/>
        <end position="812"/>
    </location>
</feature>
<reference evidence="3" key="1">
    <citation type="submission" date="2022-07" db="EMBL/GenBank/DDBJ databases">
        <title>Genome analysis of Parmales, a sister group of diatoms, reveals the evolutionary specialization of diatoms from phago-mixotrophs to photoautotrophs.</title>
        <authorList>
            <person name="Ban H."/>
            <person name="Sato S."/>
            <person name="Yoshikawa S."/>
            <person name="Kazumasa Y."/>
            <person name="Nakamura Y."/>
            <person name="Ichinomiya M."/>
            <person name="Saitoh K."/>
            <person name="Sato N."/>
            <person name="Blanc-Mathieu R."/>
            <person name="Endo H."/>
            <person name="Kuwata A."/>
            <person name="Ogata H."/>
        </authorList>
    </citation>
    <scope>NUCLEOTIDE SEQUENCE</scope>
</reference>
<feature type="compositionally biased region" description="Low complexity" evidence="1">
    <location>
        <begin position="11"/>
        <end position="24"/>
    </location>
</feature>
<comment type="caution">
    <text evidence="3">The sequence shown here is derived from an EMBL/GenBank/DDBJ whole genome shotgun (WGS) entry which is preliminary data.</text>
</comment>
<dbReference type="OrthoDB" id="420989at2759"/>
<accession>A0A9W7G5C9</accession>
<dbReference type="PANTHER" id="PTHR11439">
    <property type="entry name" value="GAG-POL-RELATED RETROTRANSPOSON"/>
    <property type="match status" value="1"/>
</dbReference>
<feature type="non-terminal residue" evidence="3">
    <location>
        <position position="1"/>
    </location>
</feature>
<dbReference type="EMBL" id="BRXZ01007754">
    <property type="protein sequence ID" value="GMI33693.1"/>
    <property type="molecule type" value="Genomic_DNA"/>
</dbReference>
<sequence>MDDSDTDESDGSGNEDASNTSNSESSEDEDGPGDNGSATQSNQATANDQGQGEMENSVSPDPSLSPEADNDDSHEGEEKSPTTPSTAEEPTENQPLTEAQDVMYDPEDNTGNNGGFDGEEENDTDESSFDFIKEQIETDDGDNVHYGNLVATYILRQDWNSNNAHPRKKEAHEWATGWRERYPSSINSIVPQPRPQPKMPETKFGFKVPKTLKDIKRLDEEIASSAVLTSLLKQQKVKSWFAATKKEIDKLILYGCFETEDTKEPVRSGYQKMPCHFVFDVKPDTGGGIILKARFVAGGHRVDSEGIPKYLSTIDLTTVRIALTDARKNGQRVLQGDLSNGYIHAPTVEKVYFTLDEWWGSLSGMRAYCVKALYGLAGSAHAFGEYVKRQMFSIGFHQCEQDPDCWLRRENYGGTDLWTRCLFYVDDFLLTSTQPELVYEEIKNVFEIKFCEEPVLYLGADINDDHGFMTMSAKTYILETLKNLEETLKVTVRKMRRPMNPLAHPELDSSPLLDEENKRLFQHITGVLNWLVTLCRIDIAFATMSLQRFCSSPREGHLKLAIEAMGWLKSTPTWRLYINENDLAGFPQVDPTVFSEMAKRYVGIEEIHSTRDQVPLGLGGEITIFVDSDYAHDLVTRRSVTGIIVLYCGTPIYWHSKRQTRVGGSTYEVEFMACKTASEVAHVARRLLRSMGIPVQGHARILGDNLGMIQSATLAASALKKKALGVAYHMCREGVAMKAMLFYKVRSQENIADALTKALSGPVLTGLISRLSPLTPQQLSVDVSQDERSVELTGQSSSMDTGSDAYDIVEDT</sequence>
<feature type="compositionally biased region" description="Basic and acidic residues" evidence="1">
    <location>
        <begin position="71"/>
        <end position="80"/>
    </location>
</feature>
<organism evidence="3 4">
    <name type="scientific">Triparma retinervis</name>
    <dbReference type="NCBI Taxonomy" id="2557542"/>
    <lineage>
        <taxon>Eukaryota</taxon>
        <taxon>Sar</taxon>
        <taxon>Stramenopiles</taxon>
        <taxon>Ochrophyta</taxon>
        <taxon>Bolidophyceae</taxon>
        <taxon>Parmales</taxon>
        <taxon>Triparmaceae</taxon>
        <taxon>Triparma</taxon>
    </lineage>
</organism>
<feature type="domain" description="Reverse transcriptase Ty1/copia-type" evidence="2">
    <location>
        <begin position="269"/>
        <end position="487"/>
    </location>
</feature>
<feature type="compositionally biased region" description="Polar residues" evidence="1">
    <location>
        <begin position="38"/>
        <end position="62"/>
    </location>
</feature>
<feature type="region of interest" description="Disordered" evidence="1">
    <location>
        <begin position="1"/>
        <end position="127"/>
    </location>
</feature>
<evidence type="ECO:0000313" key="4">
    <source>
        <dbReference type="Proteomes" id="UP001165082"/>
    </source>
</evidence>
<proteinExistence type="predicted"/>
<gene>
    <name evidence="3" type="ORF">TrRE_jg1315</name>
</gene>
<name>A0A9W7G5C9_9STRA</name>
<dbReference type="CDD" id="cd09272">
    <property type="entry name" value="RNase_HI_RT_Ty1"/>
    <property type="match status" value="1"/>
</dbReference>
<dbReference type="PANTHER" id="PTHR11439:SF483">
    <property type="entry name" value="PEPTIDE SYNTHASE GLIP-LIKE, PUTATIVE (AFU_ORTHOLOGUE AFUA_3G12920)-RELATED"/>
    <property type="match status" value="1"/>
</dbReference>
<dbReference type="InterPro" id="IPR043502">
    <property type="entry name" value="DNA/RNA_pol_sf"/>
</dbReference>
<feature type="compositionally biased region" description="Polar residues" evidence="1">
    <location>
        <begin position="792"/>
        <end position="801"/>
    </location>
</feature>
<evidence type="ECO:0000313" key="3">
    <source>
        <dbReference type="EMBL" id="GMI33693.1"/>
    </source>
</evidence>
<feature type="compositionally biased region" description="Acidic residues" evidence="1">
    <location>
        <begin position="1"/>
        <end position="10"/>
    </location>
</feature>
<dbReference type="InterPro" id="IPR013103">
    <property type="entry name" value="RVT_2"/>
</dbReference>
<evidence type="ECO:0000259" key="2">
    <source>
        <dbReference type="Pfam" id="PF07727"/>
    </source>
</evidence>
<keyword evidence="4" id="KW-1185">Reference proteome</keyword>
<feature type="compositionally biased region" description="Acidic residues" evidence="1">
    <location>
        <begin position="117"/>
        <end position="127"/>
    </location>
</feature>
<dbReference type="Pfam" id="PF07727">
    <property type="entry name" value="RVT_2"/>
    <property type="match status" value="1"/>
</dbReference>